<protein>
    <submittedName>
        <fullName evidence="2">1,4-beta-xylanase</fullName>
    </submittedName>
</protein>
<evidence type="ECO:0000313" key="3">
    <source>
        <dbReference type="Proteomes" id="UP000703674"/>
    </source>
</evidence>
<feature type="non-terminal residue" evidence="2">
    <location>
        <position position="72"/>
    </location>
</feature>
<gene>
    <name evidence="2" type="ORF">HC175_16155</name>
</gene>
<accession>A0ABX1D6P4</accession>
<keyword evidence="3" id="KW-1185">Reference proteome</keyword>
<comment type="caution">
    <text evidence="2">The sequence shown here is derived from an EMBL/GenBank/DDBJ whole genome shotgun (WGS) entry which is preliminary data.</text>
</comment>
<name>A0ABX1D6P4_9FLAO</name>
<reference evidence="2 3" key="1">
    <citation type="submission" date="2020-03" db="EMBL/GenBank/DDBJ databases">
        <title>Salinimicrobium sp. nov, isolated from SCS.</title>
        <authorList>
            <person name="Cao W.R."/>
        </authorList>
    </citation>
    <scope>NUCLEOTIDE SEQUENCE [LARGE SCALE GENOMIC DNA]</scope>
    <source>
        <strain evidence="3">J15B91</strain>
    </source>
</reference>
<evidence type="ECO:0000313" key="2">
    <source>
        <dbReference type="EMBL" id="NJW54443.1"/>
    </source>
</evidence>
<feature type="signal peptide" evidence="1">
    <location>
        <begin position="1"/>
        <end position="22"/>
    </location>
</feature>
<feature type="chain" id="PRO_5045224718" evidence="1">
    <location>
        <begin position="23"/>
        <end position="72"/>
    </location>
</feature>
<keyword evidence="1" id="KW-0732">Signal</keyword>
<proteinExistence type="predicted"/>
<evidence type="ECO:0000256" key="1">
    <source>
        <dbReference type="SAM" id="SignalP"/>
    </source>
</evidence>
<sequence length="72" mass="8144">MSNFKSALLTIFFCSLGLTVLAQDSLSKREFQTYCHPIDIDYTYVAHNSYTGVSYRAGADPAVINFKGKYYM</sequence>
<dbReference type="EMBL" id="JAAVJR010000187">
    <property type="protein sequence ID" value="NJW54443.1"/>
    <property type="molecule type" value="Genomic_DNA"/>
</dbReference>
<dbReference type="Proteomes" id="UP000703674">
    <property type="component" value="Unassembled WGS sequence"/>
</dbReference>
<organism evidence="2 3">
    <name type="scientific">Salinimicrobium oceani</name>
    <dbReference type="NCBI Taxonomy" id="2722702"/>
    <lineage>
        <taxon>Bacteria</taxon>
        <taxon>Pseudomonadati</taxon>
        <taxon>Bacteroidota</taxon>
        <taxon>Flavobacteriia</taxon>
        <taxon>Flavobacteriales</taxon>
        <taxon>Flavobacteriaceae</taxon>
        <taxon>Salinimicrobium</taxon>
    </lineage>
</organism>